<name>A0AC34GWU4_9BILA</name>
<organism evidence="1 2">
    <name type="scientific">Panagrolaimus sp. ES5</name>
    <dbReference type="NCBI Taxonomy" id="591445"/>
    <lineage>
        <taxon>Eukaryota</taxon>
        <taxon>Metazoa</taxon>
        <taxon>Ecdysozoa</taxon>
        <taxon>Nematoda</taxon>
        <taxon>Chromadorea</taxon>
        <taxon>Rhabditida</taxon>
        <taxon>Tylenchina</taxon>
        <taxon>Panagrolaimomorpha</taxon>
        <taxon>Panagrolaimoidea</taxon>
        <taxon>Panagrolaimidae</taxon>
        <taxon>Panagrolaimus</taxon>
    </lineage>
</organism>
<sequence>MGSPTNWYTKFLSTRCVPPLFYGETGSSSDCYALTIKLAEFRELPTGENYRIKMCFFDTQYKVFFGRQFTSKLLIGNEKKILIDEQKKDDGHKKSKDDGTRGGAEIIFFLHFFWEMMTLKIVVFEVYQKLVFL</sequence>
<evidence type="ECO:0000313" key="1">
    <source>
        <dbReference type="Proteomes" id="UP000887579"/>
    </source>
</evidence>
<dbReference type="Proteomes" id="UP000887579">
    <property type="component" value="Unplaced"/>
</dbReference>
<dbReference type="WBParaSite" id="ES5_v2.g9215.t1">
    <property type="protein sequence ID" value="ES5_v2.g9215.t1"/>
    <property type="gene ID" value="ES5_v2.g9215"/>
</dbReference>
<protein>
    <submittedName>
        <fullName evidence="2">Uncharacterized protein</fullName>
    </submittedName>
</protein>
<accession>A0AC34GWU4</accession>
<reference evidence="2" key="1">
    <citation type="submission" date="2022-11" db="UniProtKB">
        <authorList>
            <consortium name="WormBaseParasite"/>
        </authorList>
    </citation>
    <scope>IDENTIFICATION</scope>
</reference>
<proteinExistence type="predicted"/>
<evidence type="ECO:0000313" key="2">
    <source>
        <dbReference type="WBParaSite" id="ES5_v2.g9215.t1"/>
    </source>
</evidence>